<protein>
    <submittedName>
        <fullName evidence="1">Uncharacterized protein</fullName>
    </submittedName>
</protein>
<evidence type="ECO:0000313" key="1">
    <source>
        <dbReference type="EMBL" id="AYQ72496.1"/>
    </source>
</evidence>
<name>A0A3G3JW98_9BACL</name>
<dbReference type="AlphaFoldDB" id="A0A3G3JW98"/>
<organism evidence="1 2">
    <name type="scientific">Cohnella candidum</name>
    <dbReference type="NCBI Taxonomy" id="2674991"/>
    <lineage>
        <taxon>Bacteria</taxon>
        <taxon>Bacillati</taxon>
        <taxon>Bacillota</taxon>
        <taxon>Bacilli</taxon>
        <taxon>Bacillales</taxon>
        <taxon>Paenibacillaceae</taxon>
        <taxon>Cohnella</taxon>
    </lineage>
</organism>
<dbReference type="EMBL" id="CP033433">
    <property type="protein sequence ID" value="AYQ72496.1"/>
    <property type="molecule type" value="Genomic_DNA"/>
</dbReference>
<dbReference type="KEGG" id="coh:EAV92_07905"/>
<dbReference type="InterPro" id="IPR023162">
    <property type="entry name" value="Apc36109-like_dom_sf"/>
</dbReference>
<accession>A0A3G3JW98</accession>
<dbReference type="Gene3D" id="1.10.340.20">
    <property type="entry name" value="Apc36109-like domain"/>
    <property type="match status" value="1"/>
</dbReference>
<dbReference type="RefSeq" id="WP_123040556.1">
    <property type="nucleotide sequence ID" value="NZ_CP033433.1"/>
</dbReference>
<gene>
    <name evidence="1" type="ORF">EAV92_07905</name>
</gene>
<reference evidence="1 2" key="1">
    <citation type="submission" date="2018-10" db="EMBL/GenBank/DDBJ databases">
        <title>Genome Sequence of Cohnella sp.</title>
        <authorList>
            <person name="Srinivasan S."/>
            <person name="Kim M.K."/>
        </authorList>
    </citation>
    <scope>NUCLEOTIDE SEQUENCE [LARGE SCALE GENOMIC DNA]</scope>
    <source>
        <strain evidence="1 2">18JY8-7</strain>
    </source>
</reference>
<sequence>MLNESDLETIKLLLNKFNPYIFPTKNKWNTTPSHNEIIKALESFPGTHRLALEIKRIFEDHKKNIDLQNSVELANKIWSFAYPYYPFKVAWHDGCQGWFVIWKDIVNNKFYVECTECCSQLDSPEYILSDKDFSIDSYGISLYPTLDEIKEIGWDKYIIKE</sequence>
<keyword evidence="2" id="KW-1185">Reference proteome</keyword>
<evidence type="ECO:0000313" key="2">
    <source>
        <dbReference type="Proteomes" id="UP000269097"/>
    </source>
</evidence>
<dbReference type="Proteomes" id="UP000269097">
    <property type="component" value="Chromosome"/>
</dbReference>
<proteinExistence type="predicted"/>